<dbReference type="PANTHER" id="PTHR43818:SF5">
    <property type="entry name" value="OXIDOREDUCTASE FAMILY PROTEIN"/>
    <property type="match status" value="1"/>
</dbReference>
<name>A0A5C6FTY5_9PLAN</name>
<dbReference type="GO" id="GO:0016491">
    <property type="term" value="F:oxidoreductase activity"/>
    <property type="evidence" value="ECO:0007669"/>
    <property type="project" value="UniProtKB-KW"/>
</dbReference>
<dbReference type="InterPro" id="IPR036291">
    <property type="entry name" value="NAD(P)-bd_dom_sf"/>
</dbReference>
<dbReference type="Pfam" id="PF01408">
    <property type="entry name" value="GFO_IDH_MocA"/>
    <property type="match status" value="1"/>
</dbReference>
<evidence type="ECO:0000259" key="1">
    <source>
        <dbReference type="Pfam" id="PF01408"/>
    </source>
</evidence>
<accession>A0A5C6FTY5</accession>
<dbReference type="AlphaFoldDB" id="A0A5C6FTY5"/>
<evidence type="ECO:0000313" key="4">
    <source>
        <dbReference type="Proteomes" id="UP000316476"/>
    </source>
</evidence>
<evidence type="ECO:0000259" key="2">
    <source>
        <dbReference type="Pfam" id="PF19051"/>
    </source>
</evidence>
<dbReference type="GO" id="GO:0000166">
    <property type="term" value="F:nucleotide binding"/>
    <property type="evidence" value="ECO:0007669"/>
    <property type="project" value="InterPro"/>
</dbReference>
<dbReference type="Gene3D" id="3.30.360.10">
    <property type="entry name" value="Dihydrodipicolinate Reductase, domain 2"/>
    <property type="match status" value="1"/>
</dbReference>
<dbReference type="SUPFAM" id="SSF55347">
    <property type="entry name" value="Glyceraldehyde-3-phosphate dehydrogenase-like, C-terminal domain"/>
    <property type="match status" value="1"/>
</dbReference>
<dbReference type="SUPFAM" id="SSF51735">
    <property type="entry name" value="NAD(P)-binding Rossmann-fold domains"/>
    <property type="match status" value="1"/>
</dbReference>
<comment type="caution">
    <text evidence="3">The sequence shown here is derived from an EMBL/GenBank/DDBJ whole genome shotgun (WGS) entry which is preliminary data.</text>
</comment>
<gene>
    <name evidence="3" type="primary">ydgJ</name>
    <name evidence="3" type="ORF">V7x_04820</name>
</gene>
<protein>
    <submittedName>
        <fullName evidence="3">Putative oxidoreductase YdgJ</fullName>
        <ecNumber evidence="3">1.-.-.-</ecNumber>
    </submittedName>
</protein>
<dbReference type="InterPro" id="IPR050463">
    <property type="entry name" value="Gfo/Idh/MocA_oxidrdct_glycsds"/>
</dbReference>
<organism evidence="3 4">
    <name type="scientific">Crateriforma conspicua</name>
    <dbReference type="NCBI Taxonomy" id="2527996"/>
    <lineage>
        <taxon>Bacteria</taxon>
        <taxon>Pseudomonadati</taxon>
        <taxon>Planctomycetota</taxon>
        <taxon>Planctomycetia</taxon>
        <taxon>Planctomycetales</taxon>
        <taxon>Planctomycetaceae</taxon>
        <taxon>Crateriforma</taxon>
    </lineage>
</organism>
<dbReference type="EMBL" id="SJPZ01000001">
    <property type="protein sequence ID" value="TWU64938.1"/>
    <property type="molecule type" value="Genomic_DNA"/>
</dbReference>
<sequence>MTMMKGRMSTRRVFLARSIAAVGATTVAYPRGQVLGAQEKNDRPRVAVVGVGYQPDAGNGKPRRGRGIAIALQAQKHADLVAVCDVDGVARDAVTGWVGKQHPETIADYRRIIDRDDIDAVLIGTPDHWHVKIAVEALRSGKDVYCEKPVTVTIDEGKLLRKVIGETGRVFQVGTQQRSEYESRFLTAIAMVRDGRIGKVRRVRCGIGSGRRGGPFATEPVPPKLDWNAWQGPAPVAQYIQQRCHRTFRFWYEYAGGQITDWGAHHVDIAQWAIGHESGGPVSIRGTADWNQTLDSRGMPRRDDTYSTPVDFSVTAEFNGGVEMVIDSSRNGITFEGQSGRFFVNRGTLEGIPVDQLADNPIAESSLRSLYGGSLPTTHMANFFDCMRTRRQPISDFSSHHRTLTTCHLANLTLRLDRPLRWDAESERVIDDDIANQLMTREYRQGFEIE</sequence>
<dbReference type="Proteomes" id="UP000316476">
    <property type="component" value="Unassembled WGS sequence"/>
</dbReference>
<proteinExistence type="predicted"/>
<feature type="domain" description="Gfo/Idh/MocA-like oxidoreductase N-terminal" evidence="1">
    <location>
        <begin position="45"/>
        <end position="174"/>
    </location>
</feature>
<dbReference type="Pfam" id="PF19051">
    <property type="entry name" value="GFO_IDH_MocA_C2"/>
    <property type="match status" value="1"/>
</dbReference>
<evidence type="ECO:0000313" key="3">
    <source>
        <dbReference type="EMBL" id="TWU64938.1"/>
    </source>
</evidence>
<dbReference type="InterPro" id="IPR000683">
    <property type="entry name" value="Gfo/Idh/MocA-like_OxRdtase_N"/>
</dbReference>
<keyword evidence="3" id="KW-0560">Oxidoreductase</keyword>
<dbReference type="PANTHER" id="PTHR43818">
    <property type="entry name" value="BCDNA.GH03377"/>
    <property type="match status" value="1"/>
</dbReference>
<dbReference type="EC" id="1.-.-.-" evidence="3"/>
<dbReference type="Gene3D" id="3.40.50.720">
    <property type="entry name" value="NAD(P)-binding Rossmann-like Domain"/>
    <property type="match status" value="1"/>
</dbReference>
<dbReference type="InterPro" id="IPR043906">
    <property type="entry name" value="Gfo/Idh/MocA_OxRdtase_bact_C"/>
</dbReference>
<reference evidence="3 4" key="1">
    <citation type="submission" date="2019-02" db="EMBL/GenBank/DDBJ databases">
        <title>Deep-cultivation of Planctomycetes and their phenomic and genomic characterization uncovers novel biology.</title>
        <authorList>
            <person name="Wiegand S."/>
            <person name="Jogler M."/>
            <person name="Boedeker C."/>
            <person name="Pinto D."/>
            <person name="Vollmers J."/>
            <person name="Rivas-Marin E."/>
            <person name="Kohn T."/>
            <person name="Peeters S.H."/>
            <person name="Heuer A."/>
            <person name="Rast P."/>
            <person name="Oberbeckmann S."/>
            <person name="Bunk B."/>
            <person name="Jeske O."/>
            <person name="Meyerdierks A."/>
            <person name="Storesund J.E."/>
            <person name="Kallscheuer N."/>
            <person name="Luecker S."/>
            <person name="Lage O.M."/>
            <person name="Pohl T."/>
            <person name="Merkel B.J."/>
            <person name="Hornburger P."/>
            <person name="Mueller R.-W."/>
            <person name="Bruemmer F."/>
            <person name="Labrenz M."/>
            <person name="Spormann A.M."/>
            <person name="Op Den Camp H."/>
            <person name="Overmann J."/>
            <person name="Amann R."/>
            <person name="Jetten M.S.M."/>
            <person name="Mascher T."/>
            <person name="Medema M.H."/>
            <person name="Devos D.P."/>
            <person name="Kaster A.-K."/>
            <person name="Ovreas L."/>
            <person name="Rohde M."/>
            <person name="Galperin M.Y."/>
            <person name="Jogler C."/>
        </authorList>
    </citation>
    <scope>NUCLEOTIDE SEQUENCE [LARGE SCALE GENOMIC DNA]</scope>
    <source>
        <strain evidence="3 4">V7</strain>
    </source>
</reference>
<feature type="domain" description="Gfo/Idh/MocA-like oxidoreductase bacterial type C-terminal" evidence="2">
    <location>
        <begin position="217"/>
        <end position="448"/>
    </location>
</feature>